<reference evidence="3" key="2">
    <citation type="journal article" date="2019" name="Int. J. Syst. Evol. Microbiol.">
        <title>The Global Catalogue of Microorganisms (GCM) 10K type strain sequencing project: providing services to taxonomists for standard genome sequencing and annotation.</title>
        <authorList>
            <consortium name="The Broad Institute Genomics Platform"/>
            <consortium name="The Broad Institute Genome Sequencing Center for Infectious Disease"/>
            <person name="Wu L."/>
            <person name="Ma J."/>
        </authorList>
    </citation>
    <scope>NUCLEOTIDE SEQUENCE [LARGE SCALE GENOMIC DNA]</scope>
    <source>
        <strain evidence="3">JCM 9687</strain>
    </source>
</reference>
<evidence type="ECO:0000313" key="3">
    <source>
        <dbReference type="Proteomes" id="UP001500483"/>
    </source>
</evidence>
<proteinExistence type="predicted"/>
<keyword evidence="3" id="KW-1185">Reference proteome</keyword>
<evidence type="ECO:0008006" key="4">
    <source>
        <dbReference type="Google" id="ProtNLM"/>
    </source>
</evidence>
<comment type="caution">
    <text evidence="2">The sequence shown here is derived from an EMBL/GenBank/DDBJ whole genome shotgun (WGS) entry which is preliminary data.</text>
</comment>
<reference evidence="2" key="3">
    <citation type="submission" date="2023-12" db="EMBL/GenBank/DDBJ databases">
        <authorList>
            <person name="Sun Q."/>
            <person name="Inoue M."/>
        </authorList>
    </citation>
    <scope>NUCLEOTIDE SEQUENCE</scope>
    <source>
        <strain evidence="2">JCM 9687</strain>
    </source>
</reference>
<name>A0ABP6RN48_9PSEU</name>
<dbReference type="NCBIfam" id="NF033431">
    <property type="entry name" value="cinnamycin_RiPP"/>
    <property type="match status" value="1"/>
</dbReference>
<dbReference type="InterPro" id="IPR046016">
    <property type="entry name" value="Dur/DurB-like"/>
</dbReference>
<dbReference type="Pfam" id="PF19398">
    <property type="entry name" value="DurB-like"/>
    <property type="match status" value="1"/>
</dbReference>
<evidence type="ECO:0000313" key="2">
    <source>
        <dbReference type="EMBL" id="GAA3357114.1"/>
    </source>
</evidence>
<protein>
    <recommendedName>
        <fullName evidence="4">Cinnamycin family lantibiotic</fullName>
    </recommendedName>
</protein>
<dbReference type="Proteomes" id="UP001500483">
    <property type="component" value="Unassembled WGS sequence"/>
</dbReference>
<organism evidence="2 3">
    <name type="scientific">Saccharopolyspora gregorii</name>
    <dbReference type="NCBI Taxonomy" id="33914"/>
    <lineage>
        <taxon>Bacteria</taxon>
        <taxon>Bacillati</taxon>
        <taxon>Actinomycetota</taxon>
        <taxon>Actinomycetes</taxon>
        <taxon>Pseudonocardiales</taxon>
        <taxon>Pseudonocardiaceae</taxon>
        <taxon>Saccharopolyspora</taxon>
    </lineage>
</organism>
<dbReference type="InterPro" id="IPR048275">
    <property type="entry name" value="Cinnamycin_RiPP"/>
</dbReference>
<sequence length="90" mass="9551">MIRTHTSIQEEIMSDTILRQAVIDAEFRSALIADPAAFGVEPAELPDAVEAVDQESLDFWTKGIAANEVVACASTCSAGPFTFACDGSTK</sequence>
<accession>A0ABP6RN48</accession>
<dbReference type="EMBL" id="BAAAYK010000038">
    <property type="protein sequence ID" value="GAA3357114.1"/>
    <property type="molecule type" value="Genomic_DNA"/>
</dbReference>
<gene>
    <name evidence="1" type="ORF">GCM10020366_06510</name>
    <name evidence="2" type="ORF">GCM10020366_23830</name>
</gene>
<dbReference type="EMBL" id="BAAAYK010000015">
    <property type="protein sequence ID" value="GAA3353392.1"/>
    <property type="molecule type" value="Genomic_DNA"/>
</dbReference>
<evidence type="ECO:0000313" key="1">
    <source>
        <dbReference type="EMBL" id="GAA3353392.1"/>
    </source>
</evidence>
<reference evidence="2" key="1">
    <citation type="journal article" date="2014" name="Int. J. Syst. Evol. Microbiol.">
        <title>Complete genome of a new Firmicutes species belonging to the dominant human colonic microbiota ('Ruminococcus bicirculans') reveals two chromosomes and a selective capacity to utilize plant glucans.</title>
        <authorList>
            <consortium name="NISC Comparative Sequencing Program"/>
            <person name="Wegmann U."/>
            <person name="Louis P."/>
            <person name="Goesmann A."/>
            <person name="Henrissat B."/>
            <person name="Duncan S.H."/>
            <person name="Flint H.J."/>
        </authorList>
    </citation>
    <scope>NUCLEOTIDE SEQUENCE</scope>
    <source>
        <strain evidence="2">JCM 9687</strain>
    </source>
</reference>